<organism evidence="3 4">
    <name type="scientific">Eikenella corrodens ATCC 23834</name>
    <dbReference type="NCBI Taxonomy" id="546274"/>
    <lineage>
        <taxon>Bacteria</taxon>
        <taxon>Pseudomonadati</taxon>
        <taxon>Pseudomonadota</taxon>
        <taxon>Betaproteobacteria</taxon>
        <taxon>Neisseriales</taxon>
        <taxon>Neisseriaceae</taxon>
        <taxon>Eikenella</taxon>
    </lineage>
</organism>
<comment type="caution">
    <text evidence="3">The sequence shown here is derived from an EMBL/GenBank/DDBJ whole genome shotgun (WGS) entry which is preliminary data.</text>
</comment>
<dbReference type="AlphaFoldDB" id="C0DXA0"/>
<dbReference type="HOGENOM" id="CLU_1106235_0_0_4"/>
<sequence>MKSKRFTYLLIKMNKTNLIVLFAALTLSACALLPSKPLSPEEAQAKREEEYRRDYTEVATHTVTLKGQEIKVIDRLYHPRDPRDSSFGYGSTSEPKLVVIQRSDTVGATALTTLTAIARTFVGGSTRGFSKHDLRGSVAEPEFPNPAFSYLSPKIRTWLAEMPVQEEVHTHNNIYVQPGRFYLVYEKLSGGGNYLLHNEIYLIMSSGIWGGSIQPRFSCTKETGGHSLEDWRKDDDALVRQTAEQQFDECLEQFKANQEQVIKSITRSKPQTEANNESTNNEDTTNERPRARSRRSR</sequence>
<dbReference type="GeneID" id="60770355"/>
<feature type="chain" id="PRO_5002895860" description="Lipoprotein" evidence="2">
    <location>
        <begin position="32"/>
        <end position="297"/>
    </location>
</feature>
<protein>
    <recommendedName>
        <fullName evidence="5">Lipoprotein</fullName>
    </recommendedName>
</protein>
<evidence type="ECO:0000313" key="3">
    <source>
        <dbReference type="EMBL" id="EEG23284.1"/>
    </source>
</evidence>
<evidence type="ECO:0000256" key="2">
    <source>
        <dbReference type="SAM" id="SignalP"/>
    </source>
</evidence>
<feature type="signal peptide" evidence="2">
    <location>
        <begin position="1"/>
        <end position="31"/>
    </location>
</feature>
<evidence type="ECO:0008006" key="5">
    <source>
        <dbReference type="Google" id="ProtNLM"/>
    </source>
</evidence>
<accession>C0DXA0</accession>
<dbReference type="RefSeq" id="WP_003824190.1">
    <property type="nucleotide sequence ID" value="NZ_EQ973320.1"/>
</dbReference>
<keyword evidence="2" id="KW-0732">Signal</keyword>
<gene>
    <name evidence="3" type="ORF">EIKCOROL_02006</name>
</gene>
<evidence type="ECO:0000313" key="4">
    <source>
        <dbReference type="Proteomes" id="UP000005837"/>
    </source>
</evidence>
<feature type="region of interest" description="Disordered" evidence="1">
    <location>
        <begin position="262"/>
        <end position="297"/>
    </location>
</feature>
<dbReference type="EMBL" id="ACEA01000043">
    <property type="protein sequence ID" value="EEG23284.1"/>
    <property type="molecule type" value="Genomic_DNA"/>
</dbReference>
<reference evidence="3 4" key="1">
    <citation type="submission" date="2009-01" db="EMBL/GenBank/DDBJ databases">
        <authorList>
            <person name="Fulton L."/>
            <person name="Clifton S."/>
            <person name="Chinwalla A.T."/>
            <person name="Mitreva M."/>
            <person name="Sodergren E."/>
            <person name="Weinstock G."/>
            <person name="Clifton S."/>
            <person name="Dooling D.J."/>
            <person name="Fulton B."/>
            <person name="Minx P."/>
            <person name="Pepin K.H."/>
            <person name="Johnson M."/>
            <person name="Bhonagiri V."/>
            <person name="Nash W.E."/>
            <person name="Mardis E.R."/>
            <person name="Wilson R.K."/>
        </authorList>
    </citation>
    <scope>NUCLEOTIDE SEQUENCE [LARGE SCALE GENOMIC DNA]</scope>
    <source>
        <strain evidence="3 4">ATCC 23834</strain>
    </source>
</reference>
<dbReference type="PROSITE" id="PS51257">
    <property type="entry name" value="PROKAR_LIPOPROTEIN"/>
    <property type="match status" value="1"/>
</dbReference>
<feature type="compositionally biased region" description="Low complexity" evidence="1">
    <location>
        <begin position="272"/>
        <end position="283"/>
    </location>
</feature>
<proteinExistence type="predicted"/>
<name>C0DXA0_EIKCO</name>
<evidence type="ECO:0000256" key="1">
    <source>
        <dbReference type="SAM" id="MobiDB-lite"/>
    </source>
</evidence>
<feature type="compositionally biased region" description="Polar residues" evidence="1">
    <location>
        <begin position="262"/>
        <end position="271"/>
    </location>
</feature>
<dbReference type="eggNOG" id="ENOG5033NM8">
    <property type="taxonomic scope" value="Bacteria"/>
</dbReference>
<dbReference type="Proteomes" id="UP000005837">
    <property type="component" value="Unassembled WGS sequence"/>
</dbReference>